<dbReference type="GO" id="GO:0005524">
    <property type="term" value="F:ATP binding"/>
    <property type="evidence" value="ECO:0007669"/>
    <property type="project" value="UniProtKB-KW"/>
</dbReference>
<dbReference type="EMBL" id="FN869859">
    <property type="protein sequence ID" value="CCC82265.1"/>
    <property type="molecule type" value="Genomic_DNA"/>
</dbReference>
<evidence type="ECO:0000313" key="12">
    <source>
        <dbReference type="EMBL" id="CCC82265.1"/>
    </source>
</evidence>
<keyword evidence="4" id="KW-0963">Cytoplasm</keyword>
<dbReference type="GO" id="GO:0006225">
    <property type="term" value="P:UDP biosynthetic process"/>
    <property type="evidence" value="ECO:0007669"/>
    <property type="project" value="TreeGrafter"/>
</dbReference>
<dbReference type="Proteomes" id="UP000002654">
    <property type="component" value="Chromosome"/>
</dbReference>
<dbReference type="GeneID" id="11262523"/>
<keyword evidence="6" id="KW-0547">Nucleotide-binding</keyword>
<keyword evidence="9" id="KW-0665">Pyrimidine biosynthesis</keyword>
<evidence type="ECO:0000256" key="7">
    <source>
        <dbReference type="ARBA" id="ARBA00022777"/>
    </source>
</evidence>
<evidence type="ECO:0000256" key="4">
    <source>
        <dbReference type="ARBA" id="ARBA00022490"/>
    </source>
</evidence>
<comment type="pathway">
    <text evidence="1">Pyrimidine metabolism; CTP biosynthesis via de novo pathway; UDP from UMP (UMPK route): step 1/1.</text>
</comment>
<dbReference type="NCBIfam" id="TIGR02076">
    <property type="entry name" value="pyrH_arch"/>
    <property type="match status" value="1"/>
</dbReference>
<evidence type="ECO:0000259" key="11">
    <source>
        <dbReference type="Pfam" id="PF00696"/>
    </source>
</evidence>
<feature type="domain" description="Aspartate/glutamate/uridylate kinase" evidence="11">
    <location>
        <begin position="2"/>
        <end position="195"/>
    </location>
</feature>
<evidence type="ECO:0000256" key="6">
    <source>
        <dbReference type="ARBA" id="ARBA00022741"/>
    </source>
</evidence>
<gene>
    <name evidence="12" type="primary">pyrH</name>
    <name evidence="12" type="ordered locus">TTX_1642</name>
</gene>
<keyword evidence="13" id="KW-1185">Reference proteome</keyword>
<evidence type="ECO:0000313" key="13">
    <source>
        <dbReference type="Proteomes" id="UP000002654"/>
    </source>
</evidence>
<dbReference type="AlphaFoldDB" id="G4RL20"/>
<dbReference type="InterPro" id="IPR011818">
    <property type="entry name" value="Uridylate_kinase_arch/spir"/>
</dbReference>
<name>G4RL20_THETK</name>
<evidence type="ECO:0000256" key="5">
    <source>
        <dbReference type="ARBA" id="ARBA00022679"/>
    </source>
</evidence>
<dbReference type="PATRIC" id="fig|768679.9.peg.1662"/>
<evidence type="ECO:0000256" key="8">
    <source>
        <dbReference type="ARBA" id="ARBA00022840"/>
    </source>
</evidence>
<dbReference type="Pfam" id="PF00696">
    <property type="entry name" value="AA_kinase"/>
    <property type="match status" value="1"/>
</dbReference>
<dbReference type="GO" id="GO:0033862">
    <property type="term" value="F:UMP kinase activity"/>
    <property type="evidence" value="ECO:0007669"/>
    <property type="project" value="UniProtKB-EC"/>
</dbReference>
<evidence type="ECO:0000256" key="3">
    <source>
        <dbReference type="ARBA" id="ARBA00012899"/>
    </source>
</evidence>
<dbReference type="OrthoDB" id="372251at2157"/>
<dbReference type="HOGENOM" id="CLU_079546_0_0_2"/>
<dbReference type="PANTHER" id="PTHR42833">
    <property type="entry name" value="URIDYLATE KINASE"/>
    <property type="match status" value="1"/>
</dbReference>
<evidence type="ECO:0000256" key="1">
    <source>
        <dbReference type="ARBA" id="ARBA00004791"/>
    </source>
</evidence>
<dbReference type="RefSeq" id="WP_014127519.1">
    <property type="nucleotide sequence ID" value="NC_016070.1"/>
</dbReference>
<evidence type="ECO:0000256" key="9">
    <source>
        <dbReference type="ARBA" id="ARBA00022975"/>
    </source>
</evidence>
<accession>G4RL20</accession>
<dbReference type="eggNOG" id="arCOG00858">
    <property type="taxonomic scope" value="Archaea"/>
</dbReference>
<dbReference type="KEGG" id="ttn:TTX_1642"/>
<evidence type="ECO:0000256" key="2">
    <source>
        <dbReference type="ARBA" id="ARBA00007614"/>
    </source>
</evidence>
<comment type="similarity">
    <text evidence="2">Belongs to the UMP kinase family.</text>
</comment>
<dbReference type="InterPro" id="IPR036393">
    <property type="entry name" value="AceGlu_kinase-like_sf"/>
</dbReference>
<keyword evidence="8" id="KW-0067">ATP-binding</keyword>
<sequence>MIAVKLSGRIFDDPALVREYATILSSIEESLAIITGGGSTARRYIEAARSIGANNYFLDMIGIEASRLNAWLLVAALGPDVYPRPATSLEEVVTALGYKRRVVVGGLQPGQSTATVAALVAEAVGARMLINCANIDGVYDDDPSKNPNARKIPIVKASQLAAMLRSNALPGTYELADVWSLEVLRRSKIPMYIVDGRTPNHLLKVLREGANPGSLVLPE</sequence>
<dbReference type="InterPro" id="IPR001048">
    <property type="entry name" value="Asp/Glu/Uridylate_kinase"/>
</dbReference>
<reference evidence="12 13" key="1">
    <citation type="journal article" date="2011" name="PLoS ONE">
        <title>The complete genome sequence of Thermoproteus tenax: a physiologically versatile member of the Crenarchaeota.</title>
        <authorList>
            <person name="Siebers B."/>
            <person name="Zaparty M."/>
            <person name="Raddatz G."/>
            <person name="Tjaden B."/>
            <person name="Albers S.V."/>
            <person name="Bell S.D."/>
            <person name="Blombach F."/>
            <person name="Kletzin A."/>
            <person name="Kyrpides N."/>
            <person name="Lanz C."/>
            <person name="Plagens A."/>
            <person name="Rampp M."/>
            <person name="Rosinus A."/>
            <person name="von Jan M."/>
            <person name="Makarova K.S."/>
            <person name="Klenk H.P."/>
            <person name="Schuster S.C."/>
            <person name="Hensel R."/>
        </authorList>
    </citation>
    <scope>NUCLEOTIDE SEQUENCE [LARGE SCALE GENOMIC DNA]</scope>
    <source>
        <strain evidence="13">ATCC 35583 / DSM 2078 / JCM 9277 / NBRC 100435 / Kra 1</strain>
    </source>
</reference>
<dbReference type="Gene3D" id="3.40.1160.10">
    <property type="entry name" value="Acetylglutamate kinase-like"/>
    <property type="match status" value="1"/>
</dbReference>
<organism evidence="12 13">
    <name type="scientific">Thermoproteus tenax (strain ATCC 35583 / DSM 2078 / JCM 9277 / NBRC 100435 / Kra 1)</name>
    <dbReference type="NCBI Taxonomy" id="768679"/>
    <lineage>
        <taxon>Archaea</taxon>
        <taxon>Thermoproteota</taxon>
        <taxon>Thermoprotei</taxon>
        <taxon>Thermoproteales</taxon>
        <taxon>Thermoproteaceae</taxon>
        <taxon>Thermoproteus</taxon>
    </lineage>
</organism>
<evidence type="ECO:0000256" key="10">
    <source>
        <dbReference type="ARBA" id="ARBA00032092"/>
    </source>
</evidence>
<dbReference type="STRING" id="768679.TTX_1642"/>
<proteinExistence type="inferred from homology"/>
<keyword evidence="5 12" id="KW-0808">Transferase</keyword>
<protein>
    <recommendedName>
        <fullName evidence="3">UMP kinase</fullName>
        <ecNumber evidence="3">2.7.4.22</ecNumber>
    </recommendedName>
    <alternativeName>
        <fullName evidence="10">Uridine monophosphate kinase</fullName>
    </alternativeName>
</protein>
<dbReference type="PaxDb" id="768679-TTX_1642"/>
<keyword evidence="7 12" id="KW-0418">Kinase</keyword>
<dbReference type="SUPFAM" id="SSF53633">
    <property type="entry name" value="Carbamate kinase-like"/>
    <property type="match status" value="1"/>
</dbReference>
<dbReference type="PANTHER" id="PTHR42833:SF4">
    <property type="entry name" value="URIDYLATE KINASE PUMPKIN, CHLOROPLASTIC"/>
    <property type="match status" value="1"/>
</dbReference>
<dbReference type="EC" id="2.7.4.22" evidence="3"/>